<organism evidence="4 5">
    <name type="scientific">Micromonospora yangpuensis</name>
    <dbReference type="NCBI Taxonomy" id="683228"/>
    <lineage>
        <taxon>Bacteria</taxon>
        <taxon>Bacillati</taxon>
        <taxon>Actinomycetota</taxon>
        <taxon>Actinomycetes</taxon>
        <taxon>Micromonosporales</taxon>
        <taxon>Micromonosporaceae</taxon>
        <taxon>Micromonospora</taxon>
    </lineage>
</organism>
<evidence type="ECO:0000313" key="4">
    <source>
        <dbReference type="EMBL" id="SCL55500.1"/>
    </source>
</evidence>
<dbReference type="SUPFAM" id="SSF51735">
    <property type="entry name" value="NAD(P)-binding Rossmann-fold domains"/>
    <property type="match status" value="1"/>
</dbReference>
<keyword evidence="3" id="KW-1133">Transmembrane helix</keyword>
<feature type="transmembrane region" description="Helical" evidence="3">
    <location>
        <begin position="16"/>
        <end position="35"/>
    </location>
</feature>
<dbReference type="Gene3D" id="3.40.50.720">
    <property type="entry name" value="NAD(P)-binding Rossmann-like Domain"/>
    <property type="match status" value="1"/>
</dbReference>
<gene>
    <name evidence="4" type="ORF">GA0070617_2976</name>
</gene>
<dbReference type="InterPro" id="IPR002347">
    <property type="entry name" value="SDR_fam"/>
</dbReference>
<accession>A0A1C6UNF0</accession>
<dbReference type="PANTHER" id="PTHR43157:SF31">
    <property type="entry name" value="PHOSPHATIDYLINOSITOL-GLYCAN BIOSYNTHESIS CLASS F PROTEIN"/>
    <property type="match status" value="1"/>
</dbReference>
<dbReference type="EMBL" id="FMIA01000002">
    <property type="protein sequence ID" value="SCL55500.1"/>
    <property type="molecule type" value="Genomic_DNA"/>
</dbReference>
<feature type="region of interest" description="Disordered" evidence="2">
    <location>
        <begin position="278"/>
        <end position="304"/>
    </location>
</feature>
<evidence type="ECO:0000313" key="5">
    <source>
        <dbReference type="Proteomes" id="UP000198937"/>
    </source>
</evidence>
<keyword evidence="5" id="KW-1185">Reference proteome</keyword>
<dbReference type="RefSeq" id="WP_229688367.1">
    <property type="nucleotide sequence ID" value="NZ_BMMJ01000005.1"/>
</dbReference>
<dbReference type="STRING" id="683228.GA0070617_2976"/>
<protein>
    <submittedName>
        <fullName evidence="4">NAD(P)-dependent dehydrogenase, short-chain alcohol dehydrogenase family</fullName>
    </submittedName>
</protein>
<dbReference type="GO" id="GO:0016491">
    <property type="term" value="F:oxidoreductase activity"/>
    <property type="evidence" value="ECO:0007669"/>
    <property type="project" value="UniProtKB-KW"/>
</dbReference>
<dbReference type="PANTHER" id="PTHR43157">
    <property type="entry name" value="PHOSPHATIDYLINOSITOL-GLYCAN BIOSYNTHESIS CLASS F PROTEIN-RELATED"/>
    <property type="match status" value="1"/>
</dbReference>
<keyword evidence="3" id="KW-0472">Membrane</keyword>
<evidence type="ECO:0000256" key="2">
    <source>
        <dbReference type="SAM" id="MobiDB-lite"/>
    </source>
</evidence>
<dbReference type="InterPro" id="IPR036291">
    <property type="entry name" value="NAD(P)-bd_dom_sf"/>
</dbReference>
<evidence type="ECO:0000256" key="3">
    <source>
        <dbReference type="SAM" id="Phobius"/>
    </source>
</evidence>
<dbReference type="Proteomes" id="UP000198937">
    <property type="component" value="Unassembled WGS sequence"/>
</dbReference>
<reference evidence="4 5" key="1">
    <citation type="submission" date="2016-06" db="EMBL/GenBank/DDBJ databases">
        <authorList>
            <person name="Kjaerup R.B."/>
            <person name="Dalgaard T.S."/>
            <person name="Juul-Madsen H.R."/>
        </authorList>
    </citation>
    <scope>NUCLEOTIDE SEQUENCE [LARGE SCALE GENOMIC DNA]</scope>
    <source>
        <strain evidence="4 5">DSM 45577</strain>
    </source>
</reference>
<sequence length="304" mass="32973">MTEEKESTEDRSTRRLVVVTGASSGIGLAAAVALARRGDRLALVGRDPDRLRSAGEEVHEAAGERPELFQADFAVLDDVRGLAERLRAAYERIDVLANNAGAIALRPARTVDGFELTIQANHLAPFLLSNLLADRIGRMVVTASRVHRGDLNPDDLNAALNRYRSMRAYATSKQANILFAAEAARRWPDVPAYSFHPGVVRTRFGSDSPVHGIYSRLMPLRSPEQGAETLIWLATQDPARLTNGAYHHNRQPHRAHRTATDPTLAARLWEASARAVGITPGSSDQVDAPDPVTAPAESDQGSLG</sequence>
<dbReference type="AlphaFoldDB" id="A0A1C6UNF0"/>
<dbReference type="PRINTS" id="PR00081">
    <property type="entry name" value="GDHRDH"/>
</dbReference>
<keyword evidence="3" id="KW-0812">Transmembrane</keyword>
<proteinExistence type="predicted"/>
<keyword evidence="1" id="KW-0560">Oxidoreductase</keyword>
<name>A0A1C6UNF0_9ACTN</name>
<dbReference type="Pfam" id="PF00106">
    <property type="entry name" value="adh_short"/>
    <property type="match status" value="1"/>
</dbReference>
<evidence type="ECO:0000256" key="1">
    <source>
        <dbReference type="ARBA" id="ARBA00023002"/>
    </source>
</evidence>